<protein>
    <submittedName>
        <fullName evidence="1">Uncharacterized protein</fullName>
    </submittedName>
</protein>
<comment type="caution">
    <text evidence="1">The sequence shown here is derived from an EMBL/GenBank/DDBJ whole genome shotgun (WGS) entry which is preliminary data.</text>
</comment>
<evidence type="ECO:0000313" key="2">
    <source>
        <dbReference type="Proteomes" id="UP000244940"/>
    </source>
</evidence>
<keyword evidence="2" id="KW-1185">Reference proteome</keyword>
<dbReference type="OrthoDB" id="9813090at2"/>
<proteinExistence type="predicted"/>
<organism evidence="1 2">
    <name type="scientific">Pararhodobacter marinus</name>
    <dbReference type="NCBI Taxonomy" id="2184063"/>
    <lineage>
        <taxon>Bacteria</taxon>
        <taxon>Pseudomonadati</taxon>
        <taxon>Pseudomonadota</taxon>
        <taxon>Alphaproteobacteria</taxon>
        <taxon>Rhodobacterales</taxon>
        <taxon>Paracoccaceae</taxon>
        <taxon>Pararhodobacter</taxon>
    </lineage>
</organism>
<dbReference type="AlphaFoldDB" id="A0A2U2CI35"/>
<gene>
    <name evidence="1" type="ORF">C4N9_00225</name>
</gene>
<dbReference type="EMBL" id="QEYD01000001">
    <property type="protein sequence ID" value="PWE31489.1"/>
    <property type="molecule type" value="Genomic_DNA"/>
</dbReference>
<dbReference type="Proteomes" id="UP000244940">
    <property type="component" value="Unassembled WGS sequence"/>
</dbReference>
<reference evidence="1 2" key="1">
    <citation type="submission" date="2018-05" db="EMBL/GenBank/DDBJ databases">
        <title>Pararhodobacter marina sp. nov., isolated from deep-sea water of the Indian Ocean.</title>
        <authorList>
            <person name="Lai Q.Sr."/>
            <person name="Liu X."/>
            <person name="Shao Z."/>
        </authorList>
    </citation>
    <scope>NUCLEOTIDE SEQUENCE [LARGE SCALE GENOMIC DNA]</scope>
    <source>
        <strain evidence="1 2">CIC4N-9</strain>
    </source>
</reference>
<evidence type="ECO:0000313" key="1">
    <source>
        <dbReference type="EMBL" id="PWE31489.1"/>
    </source>
</evidence>
<dbReference type="RefSeq" id="WP_109531290.1">
    <property type="nucleotide sequence ID" value="NZ_QEYD01000001.1"/>
</dbReference>
<dbReference type="GeneID" id="94363307"/>
<name>A0A2U2CI35_9RHOB</name>
<sequence length="158" mass="17174">MFVVVPLRAAPQGMRRLQHAPQTLDALAQQLHECGIDLVAELRERVIEWAGVDSAAVRRLQARIALVIAFPVAGHDGRQRQVAYWSIDAASAHYAVPDALPLTAEEAMAAASLRTRLNPFSPDEQRLLLRAGYSGADASLRARGLAQNHPAASFDFLS</sequence>
<accession>A0A2U2CI35</accession>